<evidence type="ECO:0000259" key="3">
    <source>
        <dbReference type="Pfam" id="PF04892"/>
    </source>
</evidence>
<dbReference type="PANTHER" id="PTHR28008:SF1">
    <property type="entry name" value="DOMAIN PROTEIN, PUTATIVE (AFU_ORTHOLOGUE AFUA_3G10980)-RELATED"/>
    <property type="match status" value="1"/>
</dbReference>
<feature type="compositionally biased region" description="Acidic residues" evidence="1">
    <location>
        <begin position="167"/>
        <end position="181"/>
    </location>
</feature>
<evidence type="ECO:0000256" key="2">
    <source>
        <dbReference type="SAM" id="Phobius"/>
    </source>
</evidence>
<feature type="region of interest" description="Disordered" evidence="1">
    <location>
        <begin position="147"/>
        <end position="212"/>
    </location>
</feature>
<feature type="compositionally biased region" description="Low complexity" evidence="1">
    <location>
        <begin position="155"/>
        <end position="166"/>
    </location>
</feature>
<dbReference type="Pfam" id="PF04892">
    <property type="entry name" value="VanZ"/>
    <property type="match status" value="1"/>
</dbReference>
<keyword evidence="2" id="KW-0812">Transmembrane</keyword>
<feature type="transmembrane region" description="Helical" evidence="2">
    <location>
        <begin position="98"/>
        <end position="115"/>
    </location>
</feature>
<dbReference type="InterPro" id="IPR006976">
    <property type="entry name" value="VanZ-like"/>
</dbReference>
<feature type="transmembrane region" description="Helical" evidence="2">
    <location>
        <begin position="42"/>
        <end position="57"/>
    </location>
</feature>
<name>A0A6A6HA89_VIRVR</name>
<reference evidence="4" key="1">
    <citation type="journal article" date="2020" name="Stud. Mycol.">
        <title>101 Dothideomycetes genomes: a test case for predicting lifestyles and emergence of pathogens.</title>
        <authorList>
            <person name="Haridas S."/>
            <person name="Albert R."/>
            <person name="Binder M."/>
            <person name="Bloem J."/>
            <person name="Labutti K."/>
            <person name="Salamov A."/>
            <person name="Andreopoulos B."/>
            <person name="Baker S."/>
            <person name="Barry K."/>
            <person name="Bills G."/>
            <person name="Bluhm B."/>
            <person name="Cannon C."/>
            <person name="Castanera R."/>
            <person name="Culley D."/>
            <person name="Daum C."/>
            <person name="Ezra D."/>
            <person name="Gonzalez J."/>
            <person name="Henrissat B."/>
            <person name="Kuo A."/>
            <person name="Liang C."/>
            <person name="Lipzen A."/>
            <person name="Lutzoni F."/>
            <person name="Magnuson J."/>
            <person name="Mondo S."/>
            <person name="Nolan M."/>
            <person name="Ohm R."/>
            <person name="Pangilinan J."/>
            <person name="Park H.-J."/>
            <person name="Ramirez L."/>
            <person name="Alfaro M."/>
            <person name="Sun H."/>
            <person name="Tritt A."/>
            <person name="Yoshinaga Y."/>
            <person name="Zwiers L.-H."/>
            <person name="Turgeon B."/>
            <person name="Goodwin S."/>
            <person name="Spatafora J."/>
            <person name="Crous P."/>
            <person name="Grigoriev I."/>
        </authorList>
    </citation>
    <scope>NUCLEOTIDE SEQUENCE</scope>
    <source>
        <strain evidence="4">Tuck. ex Michener</strain>
    </source>
</reference>
<dbReference type="Proteomes" id="UP000800092">
    <property type="component" value="Unassembled WGS sequence"/>
</dbReference>
<evidence type="ECO:0000256" key="1">
    <source>
        <dbReference type="SAM" id="MobiDB-lite"/>
    </source>
</evidence>
<keyword evidence="5" id="KW-1185">Reference proteome</keyword>
<proteinExistence type="predicted"/>
<protein>
    <recommendedName>
        <fullName evidence="3">VanZ-like domain-containing protein</fullName>
    </recommendedName>
</protein>
<dbReference type="NCBIfam" id="NF037970">
    <property type="entry name" value="vanZ_1"/>
    <property type="match status" value="1"/>
</dbReference>
<organism evidence="4 5">
    <name type="scientific">Viridothelium virens</name>
    <name type="common">Speckled blister lichen</name>
    <name type="synonym">Trypethelium virens</name>
    <dbReference type="NCBI Taxonomy" id="1048519"/>
    <lineage>
        <taxon>Eukaryota</taxon>
        <taxon>Fungi</taxon>
        <taxon>Dikarya</taxon>
        <taxon>Ascomycota</taxon>
        <taxon>Pezizomycotina</taxon>
        <taxon>Dothideomycetes</taxon>
        <taxon>Dothideomycetes incertae sedis</taxon>
        <taxon>Trypetheliales</taxon>
        <taxon>Trypetheliaceae</taxon>
        <taxon>Viridothelium</taxon>
    </lineage>
</organism>
<gene>
    <name evidence="4" type="ORF">EV356DRAFT_566910</name>
</gene>
<keyword evidence="2" id="KW-0472">Membrane</keyword>
<evidence type="ECO:0000313" key="5">
    <source>
        <dbReference type="Proteomes" id="UP000800092"/>
    </source>
</evidence>
<feature type="domain" description="VanZ-like" evidence="3">
    <location>
        <begin position="37"/>
        <end position="114"/>
    </location>
</feature>
<feature type="transmembrane region" description="Helical" evidence="2">
    <location>
        <begin position="69"/>
        <end position="86"/>
    </location>
</feature>
<evidence type="ECO:0000313" key="4">
    <source>
        <dbReference type="EMBL" id="KAF2234748.1"/>
    </source>
</evidence>
<dbReference type="OrthoDB" id="63581at2759"/>
<keyword evidence="2" id="KW-1133">Transmembrane helix</keyword>
<dbReference type="PANTHER" id="PTHR28008">
    <property type="entry name" value="DOMAIN PROTEIN, PUTATIVE (AFU_ORTHOLOGUE AFUA_3G10980)-RELATED"/>
    <property type="match status" value="1"/>
</dbReference>
<dbReference type="AlphaFoldDB" id="A0A6A6HA89"/>
<sequence>MRIRKAFAGTFVVTCLAAAYLGLAPAQQVQIPQRYQSDKVLHFLTFSVITTSFYWILETNRRRQLQFTLLVCTAFLGIGSEVLQGFLPNGREFDLYDIIANVTGSLAAVGLSTLYHKRMLERKRQAKYDAVPGEEGAEADLELGEGIGPQETGVAEEPTTAAATADDNWDNDADNWEEEDQTTGTESAEGDGKTTPSTSVDTELANGKKRDD</sequence>
<dbReference type="EMBL" id="ML991796">
    <property type="protein sequence ID" value="KAF2234748.1"/>
    <property type="molecule type" value="Genomic_DNA"/>
</dbReference>
<accession>A0A6A6HA89</accession>